<dbReference type="RefSeq" id="WP_117680913.1">
    <property type="nucleotide sequence ID" value="NZ_CP176641.1"/>
</dbReference>
<dbReference type="PROSITE" id="PS51379">
    <property type="entry name" value="4FE4S_FER_2"/>
    <property type="match status" value="1"/>
</dbReference>
<evidence type="ECO:0000256" key="3">
    <source>
        <dbReference type="ARBA" id="ARBA00023014"/>
    </source>
</evidence>
<dbReference type="Gene3D" id="3.30.70.20">
    <property type="match status" value="1"/>
</dbReference>
<evidence type="ECO:0000256" key="2">
    <source>
        <dbReference type="ARBA" id="ARBA00023004"/>
    </source>
</evidence>
<dbReference type="Proteomes" id="UP000260795">
    <property type="component" value="Unassembled WGS sequence"/>
</dbReference>
<dbReference type="PROSITE" id="PS00198">
    <property type="entry name" value="4FE4S_FER_1"/>
    <property type="match status" value="1"/>
</dbReference>
<protein>
    <recommendedName>
        <fullName evidence="4">4Fe-4S ferredoxin-type domain-containing protein</fullName>
    </recommendedName>
</protein>
<dbReference type="EMBL" id="QSRK01000006">
    <property type="protein sequence ID" value="RGL15862.1"/>
    <property type="molecule type" value="Genomic_DNA"/>
</dbReference>
<accession>A0A3E4R7V0</accession>
<evidence type="ECO:0000313" key="6">
    <source>
        <dbReference type="Proteomes" id="UP000260795"/>
    </source>
</evidence>
<dbReference type="AlphaFoldDB" id="A0A3E4R7V0"/>
<dbReference type="GO" id="GO:0051536">
    <property type="term" value="F:iron-sulfur cluster binding"/>
    <property type="evidence" value="ECO:0007669"/>
    <property type="project" value="UniProtKB-KW"/>
</dbReference>
<organism evidence="5 6">
    <name type="scientific">Bacteroides uniformis</name>
    <dbReference type="NCBI Taxonomy" id="820"/>
    <lineage>
        <taxon>Bacteria</taxon>
        <taxon>Pseudomonadati</taxon>
        <taxon>Bacteroidota</taxon>
        <taxon>Bacteroidia</taxon>
        <taxon>Bacteroidales</taxon>
        <taxon>Bacteroidaceae</taxon>
        <taxon>Bacteroides</taxon>
    </lineage>
</organism>
<dbReference type="InterPro" id="IPR017896">
    <property type="entry name" value="4Fe4S_Fe-S-bd"/>
</dbReference>
<keyword evidence="3" id="KW-0411">Iron-sulfur</keyword>
<keyword evidence="1" id="KW-0479">Metal-binding</keyword>
<dbReference type="SUPFAM" id="SSF54862">
    <property type="entry name" value="4Fe-4S ferredoxins"/>
    <property type="match status" value="1"/>
</dbReference>
<proteinExistence type="predicted"/>
<evidence type="ECO:0000313" key="5">
    <source>
        <dbReference type="EMBL" id="RGL15862.1"/>
    </source>
</evidence>
<sequence length="69" mass="7780">MQEECPTRAIASENPIKTDESQCISCGRCIALCPVGSRNYHYPFFGKKSLEFASANSERKELELFYAVN</sequence>
<evidence type="ECO:0000256" key="1">
    <source>
        <dbReference type="ARBA" id="ARBA00022723"/>
    </source>
</evidence>
<dbReference type="InterPro" id="IPR017900">
    <property type="entry name" value="4Fe4S_Fe_S_CS"/>
</dbReference>
<keyword evidence="2" id="KW-0408">Iron</keyword>
<reference evidence="5 6" key="1">
    <citation type="submission" date="2018-08" db="EMBL/GenBank/DDBJ databases">
        <title>A genome reference for cultivated species of the human gut microbiota.</title>
        <authorList>
            <person name="Zou Y."/>
            <person name="Xue W."/>
            <person name="Luo G."/>
        </authorList>
    </citation>
    <scope>NUCLEOTIDE SEQUENCE [LARGE SCALE GENOMIC DNA]</scope>
    <source>
        <strain evidence="5 6">TF08-13</strain>
    </source>
</reference>
<dbReference type="InterPro" id="IPR057431">
    <property type="entry name" value="LdpA_Fe-S-bd"/>
</dbReference>
<evidence type="ECO:0000259" key="4">
    <source>
        <dbReference type="PROSITE" id="PS51379"/>
    </source>
</evidence>
<feature type="domain" description="4Fe-4S ferredoxin-type" evidence="4">
    <location>
        <begin position="14"/>
        <end position="43"/>
    </location>
</feature>
<name>A0A3E4R7V0_BACUN</name>
<comment type="caution">
    <text evidence="5">The sequence shown here is derived from an EMBL/GenBank/DDBJ whole genome shotgun (WGS) entry which is preliminary data.</text>
</comment>
<gene>
    <name evidence="5" type="ORF">DXC80_05670</name>
</gene>
<dbReference type="GO" id="GO:0046872">
    <property type="term" value="F:metal ion binding"/>
    <property type="evidence" value="ECO:0007669"/>
    <property type="project" value="UniProtKB-KW"/>
</dbReference>
<dbReference type="Pfam" id="PF25160">
    <property type="entry name" value="LdpA_Fe-S-bd"/>
    <property type="match status" value="1"/>
</dbReference>